<comment type="caution">
    <text evidence="8">Lacks conserved residue(s) required for the propagation of feature annotation.</text>
</comment>
<dbReference type="PANTHER" id="PTHR47320">
    <property type="entry name" value="BIFUNCTIONAL URIDYLYLTRANSFERASE/URIDYLYL-REMOVING ENZYME"/>
    <property type="match status" value="1"/>
</dbReference>
<dbReference type="SUPFAM" id="SSF81301">
    <property type="entry name" value="Nucleotidyltransferase"/>
    <property type="match status" value="1"/>
</dbReference>
<dbReference type="Pfam" id="PF01909">
    <property type="entry name" value="NTP_transf_2"/>
    <property type="match status" value="1"/>
</dbReference>
<proteinExistence type="inferred from homology"/>
<evidence type="ECO:0000256" key="8">
    <source>
        <dbReference type="HAMAP-Rule" id="MF_00277"/>
    </source>
</evidence>
<comment type="catalytic activity">
    <reaction evidence="8">
        <text>[protein-PII]-uridylyl-L-tyrosine + H2O = [protein-PII]-L-tyrosine + UMP + H(+)</text>
        <dbReference type="Rhea" id="RHEA:48600"/>
        <dbReference type="Rhea" id="RHEA-COMP:12147"/>
        <dbReference type="Rhea" id="RHEA-COMP:12148"/>
        <dbReference type="ChEBI" id="CHEBI:15377"/>
        <dbReference type="ChEBI" id="CHEBI:15378"/>
        <dbReference type="ChEBI" id="CHEBI:46858"/>
        <dbReference type="ChEBI" id="CHEBI:57865"/>
        <dbReference type="ChEBI" id="CHEBI:90602"/>
    </reaction>
</comment>
<reference evidence="11" key="1">
    <citation type="journal article" date="2014" name="Int. J. Syst. Evol. Microbiol.">
        <title>Complete genome sequence of Corynebacterium casei LMG S-19264T (=DSM 44701T), isolated from a smear-ripened cheese.</title>
        <authorList>
            <consortium name="US DOE Joint Genome Institute (JGI-PGF)"/>
            <person name="Walter F."/>
            <person name="Albersmeier A."/>
            <person name="Kalinowski J."/>
            <person name="Ruckert C."/>
        </authorList>
    </citation>
    <scope>NUCLEOTIDE SEQUENCE</scope>
    <source>
        <strain evidence="11">KCTC 12711</strain>
    </source>
</reference>
<dbReference type="InterPro" id="IPR006674">
    <property type="entry name" value="HD_domain"/>
</dbReference>
<feature type="region of interest" description="Uridylyltransferase" evidence="8">
    <location>
        <begin position="1"/>
        <end position="345"/>
    </location>
</feature>
<dbReference type="Pfam" id="PF01842">
    <property type="entry name" value="ACT"/>
    <property type="match status" value="1"/>
</dbReference>
<dbReference type="AlphaFoldDB" id="A0A918RJ77"/>
<dbReference type="CDD" id="cd00077">
    <property type="entry name" value="HDc"/>
    <property type="match status" value="1"/>
</dbReference>
<comment type="caution">
    <text evidence="11">The sequence shown here is derived from an EMBL/GenBank/DDBJ whole genome shotgun (WGS) entry which is preliminary data.</text>
</comment>
<name>A0A918RJ77_9GAMM</name>
<dbReference type="PANTHER" id="PTHR47320:SF1">
    <property type="entry name" value="BIFUNCTIONAL URIDYLYLTRANSFERASE_URIDYLYL-REMOVING ENZYME"/>
    <property type="match status" value="1"/>
</dbReference>
<keyword evidence="6 8" id="KW-0511">Multifunctional enzyme</keyword>
<evidence type="ECO:0000259" key="9">
    <source>
        <dbReference type="PROSITE" id="PS51671"/>
    </source>
</evidence>
<dbReference type="InterPro" id="IPR013546">
    <property type="entry name" value="PII_UdlTrfase/GS_AdlTrfase"/>
</dbReference>
<dbReference type="Gene3D" id="1.10.3210.10">
    <property type="entry name" value="Hypothetical protein af1432"/>
    <property type="match status" value="1"/>
</dbReference>
<gene>
    <name evidence="8 11" type="primary">glnD</name>
    <name evidence="11" type="ORF">GCM10008090_07400</name>
</gene>
<dbReference type="SUPFAM" id="SSF81593">
    <property type="entry name" value="Nucleotidyltransferase substrate binding subunit/domain"/>
    <property type="match status" value="1"/>
</dbReference>
<keyword evidence="3" id="KW-0677">Repeat</keyword>
<keyword evidence="5 8" id="KW-0460">Magnesium</keyword>
<evidence type="ECO:0000256" key="4">
    <source>
        <dbReference type="ARBA" id="ARBA00022801"/>
    </source>
</evidence>
<comment type="cofactor">
    <cofactor evidence="8">
        <name>Mg(2+)</name>
        <dbReference type="ChEBI" id="CHEBI:18420"/>
    </cofactor>
</comment>
<accession>A0A918RJ77</accession>
<dbReference type="EC" id="3.1.4.-" evidence="8"/>
<dbReference type="SUPFAM" id="SSF109604">
    <property type="entry name" value="HD-domain/PDEase-like"/>
    <property type="match status" value="1"/>
</dbReference>
<dbReference type="InterPro" id="IPR003607">
    <property type="entry name" value="HD/PDEase_dom"/>
</dbReference>
<comment type="domain">
    <text evidence="8">Has four distinct domains: an N-terminal nucleotidyltransferase (NT) domain responsible for UTase activity, a central HD domain that encodes UR activity, and two C-terminal ACT domains that seem to have a role in glutamine sensing.</text>
</comment>
<evidence type="ECO:0000313" key="12">
    <source>
        <dbReference type="Proteomes" id="UP000614811"/>
    </source>
</evidence>
<dbReference type="EMBL" id="BMXA01000001">
    <property type="protein sequence ID" value="GHA00862.1"/>
    <property type="molecule type" value="Genomic_DNA"/>
</dbReference>
<dbReference type="GO" id="GO:0008773">
    <property type="term" value="F:[protein-PII] uridylyltransferase activity"/>
    <property type="evidence" value="ECO:0007669"/>
    <property type="project" value="UniProtKB-UniRule"/>
</dbReference>
<keyword evidence="4 8" id="KW-0378">Hydrolase</keyword>
<dbReference type="CDD" id="cd05401">
    <property type="entry name" value="NT_GlnE_GlnD_like"/>
    <property type="match status" value="1"/>
</dbReference>
<evidence type="ECO:0000256" key="7">
    <source>
        <dbReference type="ARBA" id="ARBA00047968"/>
    </source>
</evidence>
<dbReference type="GO" id="GO:0006808">
    <property type="term" value="P:regulation of nitrogen utilization"/>
    <property type="evidence" value="ECO:0007669"/>
    <property type="project" value="UniProtKB-UniRule"/>
</dbReference>
<dbReference type="PIRSF" id="PIRSF006288">
    <property type="entry name" value="PII_uridyltransf"/>
    <property type="match status" value="1"/>
</dbReference>
<comment type="function">
    <text evidence="8">Modifies, by uridylylation and deuridylylation, the PII regulatory proteins (GlnB and homologs), in response to the nitrogen status of the cell that GlnD senses through the glutamine level. Under low glutamine levels, catalyzes the conversion of the PII proteins and UTP to PII-UMP and PPi, while under higher glutamine levels, GlnD hydrolyzes PII-UMP to PII and UMP (deuridylylation). Thus, controls uridylylation state and activity of the PII proteins, and plays an important role in the regulation of nitrogen metabolism.</text>
</comment>
<dbReference type="Pfam" id="PF01966">
    <property type="entry name" value="HD"/>
    <property type="match status" value="1"/>
</dbReference>
<protein>
    <recommendedName>
        <fullName evidence="8">Bifunctional uridylyltransferase/uridylyl-removing enzyme</fullName>
        <shortName evidence="8">UTase/UR</shortName>
    </recommendedName>
    <alternativeName>
        <fullName evidence="8">Bifunctional [protein-PII] modification enzyme</fullName>
    </alternativeName>
    <alternativeName>
        <fullName evidence="8">Bifunctional nitrogen sensor protein</fullName>
    </alternativeName>
    <domain>
        <recommendedName>
            <fullName evidence="8">[Protein-PII] uridylyltransferase</fullName>
            <shortName evidence="8">PII uridylyltransferase</shortName>
            <shortName evidence="8">UTase</shortName>
            <ecNumber evidence="8">2.7.7.59</ecNumber>
        </recommendedName>
    </domain>
    <domain>
        <recommendedName>
            <fullName evidence="8">[Protein-PII]-UMP uridylyl-removing enzyme</fullName>
            <shortName evidence="8">UR</shortName>
            <ecNumber evidence="8">3.1.4.-</ecNumber>
        </recommendedName>
    </domain>
</protein>
<dbReference type="HAMAP" id="MF_00277">
    <property type="entry name" value="PII_uridylyl_transf"/>
    <property type="match status" value="1"/>
</dbReference>
<evidence type="ECO:0000313" key="11">
    <source>
        <dbReference type="EMBL" id="GHA00862.1"/>
    </source>
</evidence>
<organism evidence="11 12">
    <name type="scientific">Arenicella chitinivorans</name>
    <dbReference type="NCBI Taxonomy" id="1329800"/>
    <lineage>
        <taxon>Bacteria</taxon>
        <taxon>Pseudomonadati</taxon>
        <taxon>Pseudomonadota</taxon>
        <taxon>Gammaproteobacteria</taxon>
        <taxon>Arenicellales</taxon>
        <taxon>Arenicellaceae</taxon>
        <taxon>Arenicella</taxon>
    </lineage>
</organism>
<evidence type="ECO:0000256" key="5">
    <source>
        <dbReference type="ARBA" id="ARBA00022842"/>
    </source>
</evidence>
<comment type="catalytic activity">
    <reaction evidence="7">
        <text>guanosine 3',5'-bis(diphosphate) + H2O = GDP + diphosphate + H(+)</text>
        <dbReference type="Rhea" id="RHEA:14253"/>
        <dbReference type="ChEBI" id="CHEBI:15377"/>
        <dbReference type="ChEBI" id="CHEBI:15378"/>
        <dbReference type="ChEBI" id="CHEBI:33019"/>
        <dbReference type="ChEBI" id="CHEBI:58189"/>
        <dbReference type="ChEBI" id="CHEBI:77828"/>
        <dbReference type="EC" id="3.1.7.2"/>
    </reaction>
</comment>
<dbReference type="SMART" id="SM00471">
    <property type="entry name" value="HDc"/>
    <property type="match status" value="1"/>
</dbReference>
<sequence>MHFAKSKLFNRAAFKQALGDTDTLPIAPFKAAIKRALTVLQDHQLQGASSSDLVNHFTWMIDQLVVMIWEHHRTRLPNKVTAELVAVGGYGRGELHPHSDVDLLILLAKDQYDDAGECVEAFLRFLWDIGLDIGHSVRSVKDCVKEARADVTIMTNLLEARHLAGDASLFETLDQKIRAPRMWSPDKFYQAKKAEQDVRHAQYQDTAYSLEPNLKESPGGLRDLQTILWIYNRRYGVRSFRDMADQQLIDKDEYRILIRARNILWRMRCGLHLITQRHEDRLLFDTQRKLAEEFGYQDSPTHLAVEQLMKRYYRTAKQVIYLNEVLLASYRVTHNKRLSLAVGKNLDKNFVLKNKMIEQRNSNVFEREPSAMIKLFNLMQEHKITVIHPDTIRAIRANLSQINNQFRNDPETKALFLDLFKHDGIGLTNALARMNAYGLLGAYIPSFGAIVGQMQHDLFHVYTVDGHTLKVIENLTRLRKYPDEFPMASQLLADLYRPERLFLGALFHDIAKGRGGDHSVLGESDAYEFCIEHGLSEYDAKLVGWLVLKHLMMSHFSQRRDISDPDVIKEFADIVGDIEHLDNLYLLTLADIRGTSPKVWNAWKGQLLLELYNATRKALRQGVAKPHNVREHVEDDKRAALELISQQLGPRHFSEDSVQQFWSTLPGDYFVRNEPYYIAWHATSLLTGSAIEIPLVTTRYSERLEANMFFVFAPETNKLLTQVTGAFDSMELNIIEARLQLSSNGFALYTFNATVPDLDSGRDPEYARFLEKRLRTLMLDHDDTKFQPRQRSSRALKHFPIQPRVNFLFNSQSYTTMEVVAQDQPGLLHKVARVLRNHNMILLSARIATFGERAEDIFYIRHGDHAPVVDDAILKTLQQQICDALLEGSTTKKSA</sequence>
<evidence type="ECO:0000256" key="2">
    <source>
        <dbReference type="ARBA" id="ARBA00022695"/>
    </source>
</evidence>
<dbReference type="PROSITE" id="PS51671">
    <property type="entry name" value="ACT"/>
    <property type="match status" value="2"/>
</dbReference>
<evidence type="ECO:0000256" key="6">
    <source>
        <dbReference type="ARBA" id="ARBA00023268"/>
    </source>
</evidence>
<keyword evidence="2 8" id="KW-0548">Nucleotidyltransferase</keyword>
<evidence type="ECO:0000256" key="3">
    <source>
        <dbReference type="ARBA" id="ARBA00022737"/>
    </source>
</evidence>
<dbReference type="CDD" id="cd04899">
    <property type="entry name" value="ACT_ACR-UUR-like_2"/>
    <property type="match status" value="1"/>
</dbReference>
<dbReference type="EC" id="2.7.7.59" evidence="8"/>
<dbReference type="GO" id="GO:0008893">
    <property type="term" value="F:guanosine-3',5'-bis(diphosphate) 3'-diphosphatase activity"/>
    <property type="evidence" value="ECO:0007669"/>
    <property type="project" value="UniProtKB-EC"/>
</dbReference>
<dbReference type="SUPFAM" id="SSF55021">
    <property type="entry name" value="ACT-like"/>
    <property type="match status" value="1"/>
</dbReference>
<comment type="catalytic activity">
    <reaction evidence="8">
        <text>[protein-PII]-L-tyrosine + UTP = [protein-PII]-uridylyl-L-tyrosine + diphosphate</text>
        <dbReference type="Rhea" id="RHEA:13673"/>
        <dbReference type="Rhea" id="RHEA-COMP:12147"/>
        <dbReference type="Rhea" id="RHEA-COMP:12148"/>
        <dbReference type="ChEBI" id="CHEBI:33019"/>
        <dbReference type="ChEBI" id="CHEBI:46398"/>
        <dbReference type="ChEBI" id="CHEBI:46858"/>
        <dbReference type="ChEBI" id="CHEBI:90602"/>
        <dbReference type="EC" id="2.7.7.59"/>
    </reaction>
</comment>
<dbReference type="RefSeq" id="WP_189398645.1">
    <property type="nucleotide sequence ID" value="NZ_BMXA01000001.1"/>
</dbReference>
<feature type="domain" description="ACT" evidence="9">
    <location>
        <begin position="816"/>
        <end position="891"/>
    </location>
</feature>
<feature type="domain" description="ACT" evidence="9">
    <location>
        <begin position="708"/>
        <end position="791"/>
    </location>
</feature>
<comment type="similarity">
    <text evidence="8">Belongs to the GlnD family.</text>
</comment>
<evidence type="ECO:0000259" key="10">
    <source>
        <dbReference type="PROSITE" id="PS51831"/>
    </source>
</evidence>
<dbReference type="Proteomes" id="UP000614811">
    <property type="component" value="Unassembled WGS sequence"/>
</dbReference>
<comment type="activity regulation">
    <text evidence="8">Uridylyltransferase (UTase) activity is inhibited by glutamine, while glutamine activates uridylyl-removing (UR) activity.</text>
</comment>
<dbReference type="InterPro" id="IPR043519">
    <property type="entry name" value="NT_sf"/>
</dbReference>
<dbReference type="PROSITE" id="PS51831">
    <property type="entry name" value="HD"/>
    <property type="match status" value="1"/>
</dbReference>
<dbReference type="InterPro" id="IPR002912">
    <property type="entry name" value="ACT_dom"/>
</dbReference>
<dbReference type="NCBIfam" id="TIGR01693">
    <property type="entry name" value="UTase_glnD"/>
    <property type="match status" value="1"/>
</dbReference>
<evidence type="ECO:0000256" key="1">
    <source>
        <dbReference type="ARBA" id="ARBA00022679"/>
    </source>
</evidence>
<keyword evidence="1 8" id="KW-0808">Transferase</keyword>
<feature type="domain" description="HD" evidence="10">
    <location>
        <begin position="464"/>
        <end position="584"/>
    </location>
</feature>
<keyword evidence="12" id="KW-1185">Reference proteome</keyword>
<dbReference type="Pfam" id="PF08335">
    <property type="entry name" value="GlnD_UR_UTase"/>
    <property type="match status" value="1"/>
</dbReference>
<dbReference type="InterPro" id="IPR045865">
    <property type="entry name" value="ACT-like_dom_sf"/>
</dbReference>
<reference evidence="11" key="2">
    <citation type="submission" date="2020-09" db="EMBL/GenBank/DDBJ databases">
        <authorList>
            <person name="Sun Q."/>
            <person name="Kim S."/>
        </authorList>
    </citation>
    <scope>NUCLEOTIDE SEQUENCE</scope>
    <source>
        <strain evidence="11">KCTC 12711</strain>
    </source>
</reference>
<dbReference type="InterPro" id="IPR002934">
    <property type="entry name" value="Polymerase_NTP_transf_dom"/>
</dbReference>
<dbReference type="InterPro" id="IPR010043">
    <property type="entry name" value="UTase/UR"/>
</dbReference>
<dbReference type="GO" id="GO:0008081">
    <property type="term" value="F:phosphoric diester hydrolase activity"/>
    <property type="evidence" value="ECO:0007669"/>
    <property type="project" value="UniProtKB-UniRule"/>
</dbReference>